<evidence type="ECO:0000256" key="1">
    <source>
        <dbReference type="SAM" id="MobiDB-lite"/>
    </source>
</evidence>
<gene>
    <name evidence="2" type="ORF">U9M48_005065</name>
</gene>
<reference evidence="2 3" key="1">
    <citation type="submission" date="2024-02" db="EMBL/GenBank/DDBJ databases">
        <title>High-quality chromosome-scale genome assembly of Pensacola bahiagrass (Paspalum notatum Flugge var. saurae).</title>
        <authorList>
            <person name="Vega J.M."/>
            <person name="Podio M."/>
            <person name="Orjuela J."/>
            <person name="Siena L.A."/>
            <person name="Pessino S.C."/>
            <person name="Combes M.C."/>
            <person name="Mariac C."/>
            <person name="Albertini E."/>
            <person name="Pupilli F."/>
            <person name="Ortiz J.P.A."/>
            <person name="Leblanc O."/>
        </authorList>
    </citation>
    <scope>NUCLEOTIDE SEQUENCE [LARGE SCALE GENOMIC DNA]</scope>
    <source>
        <strain evidence="2">R1</strain>
        <tissue evidence="2">Leaf</tissue>
    </source>
</reference>
<feature type="region of interest" description="Disordered" evidence="1">
    <location>
        <begin position="644"/>
        <end position="728"/>
    </location>
</feature>
<proteinExistence type="predicted"/>
<feature type="region of interest" description="Disordered" evidence="1">
    <location>
        <begin position="357"/>
        <end position="391"/>
    </location>
</feature>
<dbReference type="Proteomes" id="UP001341281">
    <property type="component" value="Chromosome 01"/>
</dbReference>
<feature type="compositionally biased region" description="Basic and acidic residues" evidence="1">
    <location>
        <begin position="358"/>
        <end position="368"/>
    </location>
</feature>
<feature type="compositionally biased region" description="Basic residues" evidence="1">
    <location>
        <begin position="650"/>
        <end position="671"/>
    </location>
</feature>
<evidence type="ECO:0000313" key="2">
    <source>
        <dbReference type="EMBL" id="WVZ54238.1"/>
    </source>
</evidence>
<protein>
    <submittedName>
        <fullName evidence="2">Uncharacterized protein</fullName>
    </submittedName>
</protein>
<dbReference type="AlphaFoldDB" id="A0AAQ3PUN6"/>
<keyword evidence="3" id="KW-1185">Reference proteome</keyword>
<name>A0AAQ3PUN6_PASNO</name>
<accession>A0AAQ3PUN6</accession>
<dbReference type="EMBL" id="CP144745">
    <property type="protein sequence ID" value="WVZ54238.1"/>
    <property type="molecule type" value="Genomic_DNA"/>
</dbReference>
<feature type="compositionally biased region" description="Polar residues" evidence="1">
    <location>
        <begin position="609"/>
        <end position="626"/>
    </location>
</feature>
<feature type="region of interest" description="Disordered" evidence="1">
    <location>
        <begin position="609"/>
        <end position="629"/>
    </location>
</feature>
<evidence type="ECO:0000313" key="3">
    <source>
        <dbReference type="Proteomes" id="UP001341281"/>
    </source>
</evidence>
<feature type="compositionally biased region" description="Acidic residues" evidence="1">
    <location>
        <begin position="369"/>
        <end position="380"/>
    </location>
</feature>
<organism evidence="2 3">
    <name type="scientific">Paspalum notatum var. saurae</name>
    <dbReference type="NCBI Taxonomy" id="547442"/>
    <lineage>
        <taxon>Eukaryota</taxon>
        <taxon>Viridiplantae</taxon>
        <taxon>Streptophyta</taxon>
        <taxon>Embryophyta</taxon>
        <taxon>Tracheophyta</taxon>
        <taxon>Spermatophyta</taxon>
        <taxon>Magnoliopsida</taxon>
        <taxon>Liliopsida</taxon>
        <taxon>Poales</taxon>
        <taxon>Poaceae</taxon>
        <taxon>PACMAD clade</taxon>
        <taxon>Panicoideae</taxon>
        <taxon>Andropogonodae</taxon>
        <taxon>Paspaleae</taxon>
        <taxon>Paspalinae</taxon>
        <taxon>Paspalum</taxon>
    </lineage>
</organism>
<sequence>MEPVSPSVRECVAAIEQGSGRQQRLRPSLAADSSSGARIAGAISRRSSPLAVPPPACIRRWLRRQSPSPAIRHAISNVYAIRPISLRSASCQIDLATGAPTASSPSVASAPGRSNHQYFYGAIDFSCFSSFTGASVTTAGRPSHRCSYGAVTIGYFDSCARAHAISSPYFFGAIIIGYSSYLDGERDYNLLIGFQIDFILRENQSQPPHPPNLPGCKVKPGGTPAPPRTTRIGFPAEQIEAALQGDERSSSAIPGFRVPCAWAAPPTGIRVQHNLKKSRKDFSCFKITKVVDSDIRNFKDFVEEIVDQYPHGYNEIVHPTNDDDNDDDNEDGYLWHPQPHNEHVGVDEEGLYLTTHKAVSESKSKSESESESDEDYEEEDRLIGKDPLPPIPIVSYDRDNPSMNVGSIYPNMREFRLALAQHALKHEFEFNTEKSDQGEEVSVKNATKFWICEQVKDWLMDDSRVGPKELQWRIKDKHKKFRTSYETLIPAMPDKNQWPESEHDFFMHPPLLKSTAGRRHHERFKGCMVAGGSTTRKKGSHQCPICKNYGYRRYKCKNGDPDDIAAMLAERGPPKIRKKNIEQSCESTIVAVDSTPKAMQFPSSQGALASLGSNSLRPGHSSNQPEALSIDYPMLTLGQTTSMLTEEKKKTKGKKKAQVKKKAEGKKKAYGKNKAEGKKKISVLPDSLAMSTRSKTPQRESLAAHSRSKRKLLEFDLNLGPAGAGGRR</sequence>